<accession>G8R5M7</accession>
<dbReference type="PANTHER" id="PTHR21047">
    <property type="entry name" value="DTDP-6-DEOXY-D-GLUCOSE-3,5 EPIMERASE"/>
    <property type="match status" value="1"/>
</dbReference>
<reference evidence="8 9" key="1">
    <citation type="journal article" date="2012" name="Stand. Genomic Sci.">
        <title>Genome sequence of the orange-pigmented seawater bacterium Owenweeksia hongkongensis type strain (UST20020801(T)).</title>
        <authorList>
            <person name="Riedel T."/>
            <person name="Held B."/>
            <person name="Nolan M."/>
            <person name="Lucas S."/>
            <person name="Lapidus A."/>
            <person name="Tice H."/>
            <person name="Del Rio T.G."/>
            <person name="Cheng J.F."/>
            <person name="Han C."/>
            <person name="Tapia R."/>
            <person name="Goodwin L.A."/>
            <person name="Pitluck S."/>
            <person name="Liolios K."/>
            <person name="Mavromatis K."/>
            <person name="Pagani I."/>
            <person name="Ivanova N."/>
            <person name="Mikhailova N."/>
            <person name="Pati A."/>
            <person name="Chen A."/>
            <person name="Palaniappan K."/>
            <person name="Rohde M."/>
            <person name="Tindall B.J."/>
            <person name="Detter J.C."/>
            <person name="Goker M."/>
            <person name="Woyke T."/>
            <person name="Bristow J."/>
            <person name="Eisen J.A."/>
            <person name="Markowitz V."/>
            <person name="Hugenholtz P."/>
            <person name="Klenk H.P."/>
            <person name="Kyrpides N.C."/>
        </authorList>
    </citation>
    <scope>NUCLEOTIDE SEQUENCE</scope>
    <source>
        <strain evidence="9">DSM 17368 / JCM 12287 / NRRL B-23963</strain>
    </source>
</reference>
<comment type="pathway">
    <text evidence="7">Carbohydrate biosynthesis; dTDP-L-rhamnose biosynthesis.</text>
</comment>
<dbReference type="GO" id="GO:0019305">
    <property type="term" value="P:dTDP-rhamnose biosynthetic process"/>
    <property type="evidence" value="ECO:0007669"/>
    <property type="project" value="UniProtKB-UniRule"/>
</dbReference>
<dbReference type="UniPathway" id="UPA00124"/>
<dbReference type="Proteomes" id="UP000005631">
    <property type="component" value="Chromosome"/>
</dbReference>
<dbReference type="eggNOG" id="COG1898">
    <property type="taxonomic scope" value="Bacteria"/>
</dbReference>
<dbReference type="CDD" id="cd00438">
    <property type="entry name" value="cupin_RmlC"/>
    <property type="match status" value="1"/>
</dbReference>
<name>G8R5M7_OWEHD</name>
<protein>
    <recommendedName>
        <fullName evidence="4 7">dTDP-4-dehydrorhamnose 3,5-epimerase</fullName>
        <ecNumber evidence="3 7">5.1.3.13</ecNumber>
    </recommendedName>
    <alternativeName>
        <fullName evidence="7">Thymidine diphospho-4-keto-rhamnose 3,5-epimerase</fullName>
    </alternativeName>
</protein>
<organism evidence="8 9">
    <name type="scientific">Owenweeksia hongkongensis (strain DSM 17368 / CIP 108786 / JCM 12287 / NRRL B-23963 / UST20020801)</name>
    <dbReference type="NCBI Taxonomy" id="926562"/>
    <lineage>
        <taxon>Bacteria</taxon>
        <taxon>Pseudomonadati</taxon>
        <taxon>Bacteroidota</taxon>
        <taxon>Flavobacteriia</taxon>
        <taxon>Flavobacteriales</taxon>
        <taxon>Owenweeksiaceae</taxon>
        <taxon>Owenweeksia</taxon>
    </lineage>
</organism>
<dbReference type="GO" id="GO:0000271">
    <property type="term" value="P:polysaccharide biosynthetic process"/>
    <property type="evidence" value="ECO:0007669"/>
    <property type="project" value="TreeGrafter"/>
</dbReference>
<evidence type="ECO:0000256" key="3">
    <source>
        <dbReference type="ARBA" id="ARBA00012098"/>
    </source>
</evidence>
<dbReference type="InterPro" id="IPR011051">
    <property type="entry name" value="RmlC_Cupin_sf"/>
</dbReference>
<evidence type="ECO:0000256" key="2">
    <source>
        <dbReference type="ARBA" id="ARBA00001997"/>
    </source>
</evidence>
<dbReference type="RefSeq" id="WP_014203690.1">
    <property type="nucleotide sequence ID" value="NC_016599.1"/>
</dbReference>
<evidence type="ECO:0000256" key="4">
    <source>
        <dbReference type="ARBA" id="ARBA00019595"/>
    </source>
</evidence>
<dbReference type="AlphaFoldDB" id="G8R5M7"/>
<evidence type="ECO:0000313" key="9">
    <source>
        <dbReference type="Proteomes" id="UP000005631"/>
    </source>
</evidence>
<dbReference type="STRING" id="926562.Oweho_3393"/>
<sequence length="198" mass="22372">MLTFLFSTVDMYIRAMKIIETPIPGLLEIEPTIFGDDRGYFYESYNKDAFHKAGITVEFVQDNQSLSSKGVLRGLHFQNPPHAQGKLVRVIAGAVLDVALDIRVGSPTYGQHHKVELTGENKKMFWVPPGFAHGFLTLKDDTIFAYKCTALYNKESEGAVLWNDPQLNINWNIDSPLVSEKDQEAPAFDKLKSQFQFI</sequence>
<dbReference type="GO" id="GO:0008830">
    <property type="term" value="F:dTDP-4-dehydrorhamnose 3,5-epimerase activity"/>
    <property type="evidence" value="ECO:0007669"/>
    <property type="project" value="UniProtKB-UniRule"/>
</dbReference>
<comment type="function">
    <text evidence="2 7">Catalyzes the epimerization of the C3' and C5'positions of dTDP-6-deoxy-D-xylo-4-hexulose, forming dTDP-6-deoxy-L-lyxo-4-hexulose.</text>
</comment>
<comment type="catalytic activity">
    <reaction evidence="1 7">
        <text>dTDP-4-dehydro-6-deoxy-alpha-D-glucose = dTDP-4-dehydro-beta-L-rhamnose</text>
        <dbReference type="Rhea" id="RHEA:16969"/>
        <dbReference type="ChEBI" id="CHEBI:57649"/>
        <dbReference type="ChEBI" id="CHEBI:62830"/>
        <dbReference type="EC" id="5.1.3.13"/>
    </reaction>
</comment>
<dbReference type="PATRIC" id="fig|926562.3.peg.3414"/>
<comment type="subunit">
    <text evidence="7">Homodimer.</text>
</comment>
<evidence type="ECO:0000256" key="5">
    <source>
        <dbReference type="PIRSR" id="PIRSR600888-1"/>
    </source>
</evidence>
<feature type="active site" description="Proton acceptor" evidence="5">
    <location>
        <position position="76"/>
    </location>
</feature>
<evidence type="ECO:0000256" key="6">
    <source>
        <dbReference type="PIRSR" id="PIRSR600888-3"/>
    </source>
</evidence>
<dbReference type="PANTHER" id="PTHR21047:SF2">
    <property type="entry name" value="THYMIDINE DIPHOSPHO-4-KETO-RHAMNOSE 3,5-EPIMERASE"/>
    <property type="match status" value="1"/>
</dbReference>
<evidence type="ECO:0000256" key="7">
    <source>
        <dbReference type="RuleBase" id="RU364069"/>
    </source>
</evidence>
<feature type="site" description="Participates in a stacking interaction with the thymidine ring of dTDP-4-oxo-6-deoxyglucose" evidence="6">
    <location>
        <position position="152"/>
    </location>
</feature>
<evidence type="ECO:0000256" key="1">
    <source>
        <dbReference type="ARBA" id="ARBA00001298"/>
    </source>
</evidence>
<dbReference type="Gene3D" id="2.60.120.10">
    <property type="entry name" value="Jelly Rolls"/>
    <property type="match status" value="1"/>
</dbReference>
<dbReference type="NCBIfam" id="TIGR01221">
    <property type="entry name" value="rmlC"/>
    <property type="match status" value="1"/>
</dbReference>
<dbReference type="SUPFAM" id="SSF51182">
    <property type="entry name" value="RmlC-like cupins"/>
    <property type="match status" value="1"/>
</dbReference>
<gene>
    <name evidence="8" type="ordered locus">Oweho_3393</name>
</gene>
<dbReference type="KEGG" id="oho:Oweho_3393"/>
<keyword evidence="7" id="KW-0413">Isomerase</keyword>
<feature type="active site" description="Proton donor" evidence="5">
    <location>
        <position position="146"/>
    </location>
</feature>
<proteinExistence type="inferred from homology"/>
<dbReference type="InterPro" id="IPR014710">
    <property type="entry name" value="RmlC-like_jellyroll"/>
</dbReference>
<dbReference type="GO" id="GO:0005829">
    <property type="term" value="C:cytosol"/>
    <property type="evidence" value="ECO:0007669"/>
    <property type="project" value="TreeGrafter"/>
</dbReference>
<evidence type="ECO:0000313" key="8">
    <source>
        <dbReference type="EMBL" id="AEV34343.1"/>
    </source>
</evidence>
<dbReference type="InterPro" id="IPR000888">
    <property type="entry name" value="RmlC-like"/>
</dbReference>
<keyword evidence="9" id="KW-1185">Reference proteome</keyword>
<dbReference type="EMBL" id="CP003156">
    <property type="protein sequence ID" value="AEV34343.1"/>
    <property type="molecule type" value="Genomic_DNA"/>
</dbReference>
<dbReference type="Pfam" id="PF00908">
    <property type="entry name" value="dTDP_sugar_isom"/>
    <property type="match status" value="1"/>
</dbReference>
<comment type="similarity">
    <text evidence="7">Belongs to the dTDP-4-dehydrorhamnose 3,5-epimerase family.</text>
</comment>
<dbReference type="HOGENOM" id="CLU_090940_1_1_10"/>
<dbReference type="EC" id="5.1.3.13" evidence="3 7"/>